<sequence length="549" mass="62981">MFELPPELWSKIFGYLPEHLASNLYAVNRTFFEHAMHLRYKKLDVTFLKEPMAPLKTIANLREQVLRERVRYVRFSDDMNDIRRSRAEKRTSMEELRRFGCTLKSRSLITRLQALCIARKIAPKLLYEHAREEAISHLLSLPRVETLHVQLHKTAWELPPSSTVTPPPPNPLLDKLVINTAATLRHICLDVAPKDYFVWQQMMPRFNAATHLCFRFISSWSESHSSNVLSPLADNFPALTKLELIFDWGEEVDHPDPSSLLAPFLTPGRFSLQELRVGLPLLRASREEQLPFLKQLLRLHATSLRALDVIPCVFHCRHAFVGWNYQDPILSPSMLQYHEPEGLRNLVHLRVFAPQPGAGGMDALCAFLRHSLGKLRSLRIFAHGRPPAHYTAGEEAYAGLELEQWMILLRMLASNSCSLEQLDLPVQVLSADLLDTLETCVSVQDVCIRFCYLGTVRSRYHAEDPFLAEIQYRVYCRWETFVLARTQDGLAAKISSTTWEAIRGAVENASWMCQWKRSSPLPLEFTPGSIGYSFPEPDDRSSSQEPIWL</sequence>
<keyword evidence="2" id="KW-1185">Reference proteome</keyword>
<name>A0A5C3QIX7_9AGAR</name>
<organism evidence="1 2">
    <name type="scientific">Pterulicium gracile</name>
    <dbReference type="NCBI Taxonomy" id="1884261"/>
    <lineage>
        <taxon>Eukaryota</taxon>
        <taxon>Fungi</taxon>
        <taxon>Dikarya</taxon>
        <taxon>Basidiomycota</taxon>
        <taxon>Agaricomycotina</taxon>
        <taxon>Agaricomycetes</taxon>
        <taxon>Agaricomycetidae</taxon>
        <taxon>Agaricales</taxon>
        <taxon>Pleurotineae</taxon>
        <taxon>Pterulaceae</taxon>
        <taxon>Pterulicium</taxon>
    </lineage>
</organism>
<evidence type="ECO:0000313" key="2">
    <source>
        <dbReference type="Proteomes" id="UP000305067"/>
    </source>
</evidence>
<accession>A0A5C3QIX7</accession>
<gene>
    <name evidence="1" type="ORF">BDV98DRAFT_569758</name>
</gene>
<dbReference type="Proteomes" id="UP000305067">
    <property type="component" value="Unassembled WGS sequence"/>
</dbReference>
<dbReference type="OrthoDB" id="3071584at2759"/>
<dbReference type="EMBL" id="ML178829">
    <property type="protein sequence ID" value="TFL00411.1"/>
    <property type="molecule type" value="Genomic_DNA"/>
</dbReference>
<proteinExistence type="predicted"/>
<reference evidence="1 2" key="1">
    <citation type="journal article" date="2019" name="Nat. Ecol. Evol.">
        <title>Megaphylogeny resolves global patterns of mushroom evolution.</title>
        <authorList>
            <person name="Varga T."/>
            <person name="Krizsan K."/>
            <person name="Foldi C."/>
            <person name="Dima B."/>
            <person name="Sanchez-Garcia M."/>
            <person name="Sanchez-Ramirez S."/>
            <person name="Szollosi G.J."/>
            <person name="Szarkandi J.G."/>
            <person name="Papp V."/>
            <person name="Albert L."/>
            <person name="Andreopoulos W."/>
            <person name="Angelini C."/>
            <person name="Antonin V."/>
            <person name="Barry K.W."/>
            <person name="Bougher N.L."/>
            <person name="Buchanan P."/>
            <person name="Buyck B."/>
            <person name="Bense V."/>
            <person name="Catcheside P."/>
            <person name="Chovatia M."/>
            <person name="Cooper J."/>
            <person name="Damon W."/>
            <person name="Desjardin D."/>
            <person name="Finy P."/>
            <person name="Geml J."/>
            <person name="Haridas S."/>
            <person name="Hughes K."/>
            <person name="Justo A."/>
            <person name="Karasinski D."/>
            <person name="Kautmanova I."/>
            <person name="Kiss B."/>
            <person name="Kocsube S."/>
            <person name="Kotiranta H."/>
            <person name="LaButti K.M."/>
            <person name="Lechner B.E."/>
            <person name="Liimatainen K."/>
            <person name="Lipzen A."/>
            <person name="Lukacs Z."/>
            <person name="Mihaltcheva S."/>
            <person name="Morgado L.N."/>
            <person name="Niskanen T."/>
            <person name="Noordeloos M.E."/>
            <person name="Ohm R.A."/>
            <person name="Ortiz-Santana B."/>
            <person name="Ovrebo C."/>
            <person name="Racz N."/>
            <person name="Riley R."/>
            <person name="Savchenko A."/>
            <person name="Shiryaev A."/>
            <person name="Soop K."/>
            <person name="Spirin V."/>
            <person name="Szebenyi C."/>
            <person name="Tomsovsky M."/>
            <person name="Tulloss R.E."/>
            <person name="Uehling J."/>
            <person name="Grigoriev I.V."/>
            <person name="Vagvolgyi C."/>
            <person name="Papp T."/>
            <person name="Martin F.M."/>
            <person name="Miettinen O."/>
            <person name="Hibbett D.S."/>
            <person name="Nagy L.G."/>
        </authorList>
    </citation>
    <scope>NUCLEOTIDE SEQUENCE [LARGE SCALE GENOMIC DNA]</scope>
    <source>
        <strain evidence="1 2">CBS 309.79</strain>
    </source>
</reference>
<evidence type="ECO:0008006" key="3">
    <source>
        <dbReference type="Google" id="ProtNLM"/>
    </source>
</evidence>
<protein>
    <recommendedName>
        <fullName evidence="3">F-box domain-containing protein</fullName>
    </recommendedName>
</protein>
<evidence type="ECO:0000313" key="1">
    <source>
        <dbReference type="EMBL" id="TFL00411.1"/>
    </source>
</evidence>
<dbReference type="AlphaFoldDB" id="A0A5C3QIX7"/>